<dbReference type="Gene3D" id="1.25.40.10">
    <property type="entry name" value="Tetratricopeptide repeat domain"/>
    <property type="match status" value="1"/>
</dbReference>
<dbReference type="InterPro" id="IPR055347">
    <property type="entry name" value="UTP6_N"/>
</dbReference>
<dbReference type="Proteomes" id="UP000799536">
    <property type="component" value="Unassembled WGS sequence"/>
</dbReference>
<evidence type="ECO:0000313" key="8">
    <source>
        <dbReference type="Proteomes" id="UP000799536"/>
    </source>
</evidence>
<evidence type="ECO:0000313" key="7">
    <source>
        <dbReference type="EMBL" id="KAF2198564.1"/>
    </source>
</evidence>
<evidence type="ECO:0000256" key="4">
    <source>
        <dbReference type="ARBA" id="ARBA00022737"/>
    </source>
</evidence>
<dbReference type="InterPro" id="IPR011990">
    <property type="entry name" value="TPR-like_helical_dom_sf"/>
</dbReference>
<dbReference type="GO" id="GO:0030515">
    <property type="term" value="F:snoRNA binding"/>
    <property type="evidence" value="ECO:0007669"/>
    <property type="project" value="InterPro"/>
</dbReference>
<keyword evidence="4" id="KW-0677">Repeat</keyword>
<feature type="domain" description="U3 small nucleolar RNA-associated protein 6 N-terminal" evidence="6">
    <location>
        <begin position="12"/>
        <end position="82"/>
    </location>
</feature>
<comment type="caution">
    <text evidence="7">The sequence shown here is derived from an EMBL/GenBank/DDBJ whole genome shotgun (WGS) entry which is preliminary data.</text>
</comment>
<dbReference type="SMART" id="SM00386">
    <property type="entry name" value="HAT"/>
    <property type="match status" value="4"/>
</dbReference>
<keyword evidence="3" id="KW-0698">rRNA processing</keyword>
<comment type="subcellular location">
    <subcellularLocation>
        <location evidence="1">Nucleus</location>
        <location evidence="1">Nucleolus</location>
    </subcellularLocation>
</comment>
<protein>
    <submittedName>
        <fullName evidence="7">rRNA processing protein-like protein Utp6</fullName>
    </submittedName>
</protein>
<evidence type="ECO:0000259" key="6">
    <source>
        <dbReference type="Pfam" id="PF08640"/>
    </source>
</evidence>
<dbReference type="GO" id="GO:0032040">
    <property type="term" value="C:small-subunit processome"/>
    <property type="evidence" value="ECO:0007669"/>
    <property type="project" value="TreeGrafter"/>
</dbReference>
<name>A0A9P4MMQ9_9PLEO</name>
<reference evidence="7" key="1">
    <citation type="journal article" date="2020" name="Stud. Mycol.">
        <title>101 Dothideomycetes genomes: a test case for predicting lifestyles and emergence of pathogens.</title>
        <authorList>
            <person name="Haridas S."/>
            <person name="Albert R."/>
            <person name="Binder M."/>
            <person name="Bloem J."/>
            <person name="Labutti K."/>
            <person name="Salamov A."/>
            <person name="Andreopoulos B."/>
            <person name="Baker S."/>
            <person name="Barry K."/>
            <person name="Bills G."/>
            <person name="Bluhm B."/>
            <person name="Cannon C."/>
            <person name="Castanera R."/>
            <person name="Culley D."/>
            <person name="Daum C."/>
            <person name="Ezra D."/>
            <person name="Gonzalez J."/>
            <person name="Henrissat B."/>
            <person name="Kuo A."/>
            <person name="Liang C."/>
            <person name="Lipzen A."/>
            <person name="Lutzoni F."/>
            <person name="Magnuson J."/>
            <person name="Mondo S."/>
            <person name="Nolan M."/>
            <person name="Ohm R."/>
            <person name="Pangilinan J."/>
            <person name="Park H.-J."/>
            <person name="Ramirez L."/>
            <person name="Alfaro M."/>
            <person name="Sun H."/>
            <person name="Tritt A."/>
            <person name="Yoshinaga Y."/>
            <person name="Zwiers L.-H."/>
            <person name="Turgeon B."/>
            <person name="Goodwin S."/>
            <person name="Spatafora J."/>
            <person name="Crous P."/>
            <person name="Grigoriev I."/>
        </authorList>
    </citation>
    <scope>NUCLEOTIDE SEQUENCE</scope>
    <source>
        <strain evidence="7">ATCC 74209</strain>
    </source>
</reference>
<dbReference type="AlphaFoldDB" id="A0A9P4MMQ9"/>
<organism evidence="7 8">
    <name type="scientific">Delitschia confertaspora ATCC 74209</name>
    <dbReference type="NCBI Taxonomy" id="1513339"/>
    <lineage>
        <taxon>Eukaryota</taxon>
        <taxon>Fungi</taxon>
        <taxon>Dikarya</taxon>
        <taxon>Ascomycota</taxon>
        <taxon>Pezizomycotina</taxon>
        <taxon>Dothideomycetes</taxon>
        <taxon>Pleosporomycetidae</taxon>
        <taxon>Pleosporales</taxon>
        <taxon>Delitschiaceae</taxon>
        <taxon>Delitschia</taxon>
    </lineage>
</organism>
<gene>
    <name evidence="7" type="ORF">GQ43DRAFT_400589</name>
</gene>
<comment type="similarity">
    <text evidence="2">Belongs to the UTP6 family.</text>
</comment>
<evidence type="ECO:0000256" key="3">
    <source>
        <dbReference type="ARBA" id="ARBA00022552"/>
    </source>
</evidence>
<dbReference type="Pfam" id="PF08640">
    <property type="entry name" value="U3_assoc_6"/>
    <property type="match status" value="1"/>
</dbReference>
<evidence type="ECO:0000256" key="5">
    <source>
        <dbReference type="ARBA" id="ARBA00023242"/>
    </source>
</evidence>
<proteinExistence type="inferred from homology"/>
<sequence length="449" mass="50899">MAGPSDKARFYLEQSVPELHELERKKVFSRDEISTIAKKRSDFELILNARGSKPSDYLRYIEFELNLDTLRRKRIHRLKIKATGSGAKRIFFLFQRGTRKFPGDLGLWMQYIEFARKEKSYRKLNEILTSVVRLHPTKPELWIYAARYFMDSQADITNARSYMQRGLRFCKSSKKLWLEYAKLETLYIGKIAGRRKILGLDIDRSEKVEKGEDENMIALPSVSADDINPKNDKEDEVDEAALRNLESAPVLTGAIPIAVFDAAMKQFGGSAALAEDFFFMFAEFDQLPCLSRLLQHVLDHLQQHSSAAPETASCYFQIPLIGVHPSSSGFPAALREALDRLATSLQQSPQMKAPLSEAAVRRLVRLAANSEGVDETVRKVLKSTLRKYCRSLEEAVQSDAKEDGDAIGSLAEELQRAGRVEEAKFLTKVATKQWSGNEKLLQLQKLLDS</sequence>
<keyword evidence="5" id="KW-0539">Nucleus</keyword>
<dbReference type="PANTHER" id="PTHR23271">
    <property type="entry name" value="HEPATOCELLULAR CARCINOMA-ASSOCIATED ANTIGEN 66"/>
    <property type="match status" value="1"/>
</dbReference>
<evidence type="ECO:0000256" key="1">
    <source>
        <dbReference type="ARBA" id="ARBA00004604"/>
    </source>
</evidence>
<evidence type="ECO:0000256" key="2">
    <source>
        <dbReference type="ARBA" id="ARBA00010734"/>
    </source>
</evidence>
<dbReference type="GO" id="GO:0034388">
    <property type="term" value="C:Pwp2p-containing subcomplex of 90S preribosome"/>
    <property type="evidence" value="ECO:0007669"/>
    <property type="project" value="TreeGrafter"/>
</dbReference>
<dbReference type="SUPFAM" id="SSF48452">
    <property type="entry name" value="TPR-like"/>
    <property type="match status" value="1"/>
</dbReference>
<dbReference type="InterPro" id="IPR003107">
    <property type="entry name" value="HAT"/>
</dbReference>
<dbReference type="PANTHER" id="PTHR23271:SF1">
    <property type="entry name" value="U3 SMALL NUCLEOLAR RNA-ASSOCIATED PROTEIN 6 HOMOLOG"/>
    <property type="match status" value="1"/>
</dbReference>
<dbReference type="EMBL" id="ML994133">
    <property type="protein sequence ID" value="KAF2198564.1"/>
    <property type="molecule type" value="Genomic_DNA"/>
</dbReference>
<dbReference type="OrthoDB" id="28112at2759"/>
<dbReference type="InterPro" id="IPR013949">
    <property type="entry name" value="Utp6"/>
</dbReference>
<dbReference type="GO" id="GO:0000462">
    <property type="term" value="P:maturation of SSU-rRNA from tricistronic rRNA transcript (SSU-rRNA, 5.8S rRNA, LSU-rRNA)"/>
    <property type="evidence" value="ECO:0007669"/>
    <property type="project" value="InterPro"/>
</dbReference>
<accession>A0A9P4MMQ9</accession>
<keyword evidence="8" id="KW-1185">Reference proteome</keyword>